<dbReference type="RefSeq" id="WP_096817352.1">
    <property type="nucleotide sequence ID" value="NZ_JXJU01000003.1"/>
</dbReference>
<accession>A0A2A5RMM3</accession>
<dbReference type="Proteomes" id="UP000218181">
    <property type="component" value="Unassembled WGS sequence"/>
</dbReference>
<dbReference type="OrthoDB" id="9775346at2"/>
<dbReference type="AlphaFoldDB" id="A0A2A5RMM3"/>
<dbReference type="SUPFAM" id="SSF48371">
    <property type="entry name" value="ARM repeat"/>
    <property type="match status" value="1"/>
</dbReference>
<dbReference type="InterPro" id="IPR014825">
    <property type="entry name" value="DNA_alkylation"/>
</dbReference>
<dbReference type="CDD" id="cd07064">
    <property type="entry name" value="AlkD_like_1"/>
    <property type="match status" value="1"/>
</dbReference>
<name>A0A2A5RMM3_9LACT</name>
<proteinExistence type="predicted"/>
<comment type="caution">
    <text evidence="1">The sequence shown here is derived from an EMBL/GenBank/DDBJ whole genome shotgun (WGS) entry which is preliminary data.</text>
</comment>
<protein>
    <submittedName>
        <fullName evidence="1">DNA alkylation repair protein</fullName>
    </submittedName>
</protein>
<dbReference type="STRING" id="1291764.GCA_001311235_00945"/>
<organism evidence="1 2">
    <name type="scientific">Lactococcus fujiensis JCM 16395</name>
    <dbReference type="NCBI Taxonomy" id="1291764"/>
    <lineage>
        <taxon>Bacteria</taxon>
        <taxon>Bacillati</taxon>
        <taxon>Bacillota</taxon>
        <taxon>Bacilli</taxon>
        <taxon>Lactobacillales</taxon>
        <taxon>Streptococcaceae</taxon>
        <taxon>Lactococcus</taxon>
    </lineage>
</organism>
<evidence type="ECO:0000313" key="1">
    <source>
        <dbReference type="EMBL" id="PCS00585.1"/>
    </source>
</evidence>
<keyword evidence="2" id="KW-1185">Reference proteome</keyword>
<dbReference type="Gene3D" id="1.20.1660.10">
    <property type="entry name" value="Hypothetical protein (EF3068)"/>
    <property type="match status" value="1"/>
</dbReference>
<evidence type="ECO:0000313" key="2">
    <source>
        <dbReference type="Proteomes" id="UP000218181"/>
    </source>
</evidence>
<dbReference type="PANTHER" id="PTHR34070">
    <property type="entry name" value="ARMADILLO-TYPE FOLD"/>
    <property type="match status" value="1"/>
</dbReference>
<reference evidence="1 2" key="1">
    <citation type="submission" date="2014-12" db="EMBL/GenBank/DDBJ databases">
        <title>Draft genome sequences of 10 type strains of Lactococcus.</title>
        <authorList>
            <person name="Sun Z."/>
            <person name="Zhong Z."/>
            <person name="Liu W."/>
            <person name="Zhang W."/>
            <person name="Zhang H."/>
        </authorList>
    </citation>
    <scope>NUCLEOTIDE SEQUENCE [LARGE SCALE GENOMIC DNA]</scope>
    <source>
        <strain evidence="1 2">JCM 16395</strain>
    </source>
</reference>
<dbReference type="PANTHER" id="PTHR34070:SF1">
    <property type="entry name" value="DNA ALKYLATION REPAIR PROTEIN"/>
    <property type="match status" value="1"/>
</dbReference>
<dbReference type="Gene3D" id="1.25.40.290">
    <property type="entry name" value="ARM repeat domains"/>
    <property type="match status" value="1"/>
</dbReference>
<sequence>MDIIEQFYAAADAINAVSQKAYLRNQFEFLGIKTPIRRAISKAFINELASTKEIDWELVDKLWELPEREFQYLATDILRKMKNSLEVQDFEKIKDLALRKSWWDTVDSLDELIGAVIQREVKANSKSPHELTPSQKMSIKWAKNENFWVRRIAIDCQLGFKDKTNTRLLSSVIKANLAGSKFADEFFINKSIGWALRDYSKSNPEWVREFLMENEKEMSKLSIREAAKYI</sequence>
<dbReference type="Pfam" id="PF08713">
    <property type="entry name" value="DNA_alkylation"/>
    <property type="match status" value="1"/>
</dbReference>
<dbReference type="EMBL" id="JXJU01000003">
    <property type="protein sequence ID" value="PCS00585.1"/>
    <property type="molecule type" value="Genomic_DNA"/>
</dbReference>
<gene>
    <name evidence="1" type="ORF">RT41_GL000967</name>
</gene>
<dbReference type="InterPro" id="IPR016024">
    <property type="entry name" value="ARM-type_fold"/>
</dbReference>